<dbReference type="Proteomes" id="UP000014500">
    <property type="component" value="Unassembled WGS sequence"/>
</dbReference>
<evidence type="ECO:0000259" key="1">
    <source>
        <dbReference type="Pfam" id="PF23298"/>
    </source>
</evidence>
<feature type="domain" description="Reversion-inducing cysteine-rich protein with Kazal CC4" evidence="2">
    <location>
        <begin position="399"/>
        <end position="455"/>
    </location>
</feature>
<dbReference type="PANTHER" id="PTHR13487">
    <property type="entry name" value="SERINE PROTEASE INHIBITOR"/>
    <property type="match status" value="1"/>
</dbReference>
<evidence type="ECO:0000259" key="2">
    <source>
        <dbReference type="Pfam" id="PF23332"/>
    </source>
</evidence>
<dbReference type="AlphaFoldDB" id="T1IV60"/>
<reference evidence="3" key="2">
    <citation type="submission" date="2015-02" db="UniProtKB">
        <authorList>
            <consortium name="EnsemblMetazoa"/>
        </authorList>
    </citation>
    <scope>IDENTIFICATION</scope>
</reference>
<accession>T1IV60</accession>
<dbReference type="PRINTS" id="PR00081">
    <property type="entry name" value="GDHRDH"/>
</dbReference>
<dbReference type="Pfam" id="PF00106">
    <property type="entry name" value="adh_short"/>
    <property type="match status" value="1"/>
</dbReference>
<dbReference type="InterPro" id="IPR039016">
    <property type="entry name" value="RECK"/>
</dbReference>
<keyword evidence="4" id="KW-1185">Reference proteome</keyword>
<dbReference type="HOGENOM" id="CLU_437029_0_0_1"/>
<dbReference type="eggNOG" id="KOG1208">
    <property type="taxonomic scope" value="Eukaryota"/>
</dbReference>
<organism evidence="3 4">
    <name type="scientific">Strigamia maritima</name>
    <name type="common">European centipede</name>
    <name type="synonym">Geophilus maritimus</name>
    <dbReference type="NCBI Taxonomy" id="126957"/>
    <lineage>
        <taxon>Eukaryota</taxon>
        <taxon>Metazoa</taxon>
        <taxon>Ecdysozoa</taxon>
        <taxon>Arthropoda</taxon>
        <taxon>Myriapoda</taxon>
        <taxon>Chilopoda</taxon>
        <taxon>Pleurostigmophora</taxon>
        <taxon>Geophilomorpha</taxon>
        <taxon>Linotaeniidae</taxon>
        <taxon>Strigamia</taxon>
    </lineage>
</organism>
<dbReference type="InterPro" id="IPR036291">
    <property type="entry name" value="NAD(P)-bd_dom_sf"/>
</dbReference>
<dbReference type="PhylomeDB" id="T1IV60"/>
<sequence>MRLAVVTGGTRGIGNSIVKELCKKFDGTVLFTGREESECTRIAANFRKDGYDPIGHPLDLGDRGSIETFAEYVSEKFGGLDILVNNAAMAYKVSSVESFGTQAENTIKINFFGTLYLCNSLFSLLRPHARVVNVSSSAGMLDRVPSEQLRSQFLSADLTEESLCKMMDDFVFAAKTAKHLDQGWGGSAYAVSKVGVSALTFLQQKKFDKDERKDIIVNAVHPGYVDTEMTSHQGPLTPDQGAEAPSYLALLPPDVTEPKGQMVWNDKKVVNWTSKTIPTHISLVSIALDPQERQFRLWTLHQYCDKELAKVKSDLFQECRRSDEIGFFSCVEQLEVGEKCCSNAQTVECHHQCQQVFASKQTPNGKTRNAVTHSCSYHSPKVVKCVQDYVRLTPSSNPQRNLHCCEKSSNEHCTKTCIHAMRTKKTDQDIMDAIEAACGSPLEYAKLDKMWQCFLRHANSPRSRSTSISSINHMGLDSAKLQCCRKAVSVTCRKLCFKTFNNEWTNTWDVFDKQCLLDSHEFELTSCLTEVDEPCELGCEGLTYCTNFNDRPTELFQSCSSTADRAAKEDVSLWKNRYITMPNMQIPVVDITRCDPNMWKAVACTLQLKPCRPHRPTATICKQVLL</sequence>
<dbReference type="EMBL" id="JH431575">
    <property type="status" value="NOT_ANNOTATED_CDS"/>
    <property type="molecule type" value="Genomic_DNA"/>
</dbReference>
<evidence type="ECO:0000313" key="3">
    <source>
        <dbReference type="EnsemblMetazoa" id="SMAR005051-PA"/>
    </source>
</evidence>
<dbReference type="PANTHER" id="PTHR13487:SF3">
    <property type="entry name" value="REVERSION-INDUCING CYSTEINE-RICH PROTEIN WITH KAZAL MOTIFS"/>
    <property type="match status" value="1"/>
</dbReference>
<dbReference type="InterPro" id="IPR002347">
    <property type="entry name" value="SDR_fam"/>
</dbReference>
<dbReference type="InterPro" id="IPR056979">
    <property type="entry name" value="FZ_RECK"/>
</dbReference>
<protein>
    <submittedName>
        <fullName evidence="3">Uncharacterized protein</fullName>
    </submittedName>
</protein>
<dbReference type="GO" id="GO:0030198">
    <property type="term" value="P:extracellular matrix organization"/>
    <property type="evidence" value="ECO:0007669"/>
    <property type="project" value="TreeGrafter"/>
</dbReference>
<proteinExistence type="predicted"/>
<name>T1IV60_STRMM</name>
<dbReference type="Pfam" id="PF23332">
    <property type="entry name" value="CC4_RECK"/>
    <property type="match status" value="2"/>
</dbReference>
<dbReference type="GO" id="GO:0008191">
    <property type="term" value="F:metalloendopeptidase inhibitor activity"/>
    <property type="evidence" value="ECO:0007669"/>
    <property type="project" value="InterPro"/>
</dbReference>
<dbReference type="GO" id="GO:0005886">
    <property type="term" value="C:plasma membrane"/>
    <property type="evidence" value="ECO:0007669"/>
    <property type="project" value="TreeGrafter"/>
</dbReference>
<reference evidence="4" key="1">
    <citation type="submission" date="2011-05" db="EMBL/GenBank/DDBJ databases">
        <authorList>
            <person name="Richards S.R."/>
            <person name="Qu J."/>
            <person name="Jiang H."/>
            <person name="Jhangiani S.N."/>
            <person name="Agravi P."/>
            <person name="Goodspeed R."/>
            <person name="Gross S."/>
            <person name="Mandapat C."/>
            <person name="Jackson L."/>
            <person name="Mathew T."/>
            <person name="Pu L."/>
            <person name="Thornton R."/>
            <person name="Saada N."/>
            <person name="Wilczek-Boney K.B."/>
            <person name="Lee S."/>
            <person name="Kovar C."/>
            <person name="Wu Y."/>
            <person name="Scherer S.E."/>
            <person name="Worley K.C."/>
            <person name="Muzny D.M."/>
            <person name="Gibbs R."/>
        </authorList>
    </citation>
    <scope>NUCLEOTIDE SEQUENCE</scope>
    <source>
        <strain evidence="4">Brora</strain>
    </source>
</reference>
<dbReference type="eggNOG" id="KOG3649">
    <property type="taxonomic scope" value="Eukaryota"/>
</dbReference>
<dbReference type="STRING" id="126957.T1IV60"/>
<dbReference type="InterPro" id="IPR056978">
    <property type="entry name" value="CC4_RECK"/>
</dbReference>
<feature type="domain" description="Reversion-inducing cysteine-rich protein with Kazal frizzled-like" evidence="1">
    <location>
        <begin position="530"/>
        <end position="623"/>
    </location>
</feature>
<dbReference type="Gene3D" id="3.40.50.720">
    <property type="entry name" value="NAD(P)-binding Rossmann-like Domain"/>
    <property type="match status" value="1"/>
</dbReference>
<dbReference type="SUPFAM" id="SSF51735">
    <property type="entry name" value="NAD(P)-binding Rossmann-fold domains"/>
    <property type="match status" value="1"/>
</dbReference>
<evidence type="ECO:0000313" key="4">
    <source>
        <dbReference type="Proteomes" id="UP000014500"/>
    </source>
</evidence>
<dbReference type="Pfam" id="PF23298">
    <property type="entry name" value="FZ_RECK"/>
    <property type="match status" value="1"/>
</dbReference>
<dbReference type="EnsemblMetazoa" id="SMAR005051-RA">
    <property type="protein sequence ID" value="SMAR005051-PA"/>
    <property type="gene ID" value="SMAR005051"/>
</dbReference>
<feature type="domain" description="Reversion-inducing cysteine-rich protein with Kazal CC4" evidence="2">
    <location>
        <begin position="477"/>
        <end position="528"/>
    </location>
</feature>